<dbReference type="AlphaFoldDB" id="A0A844GVR8"/>
<gene>
    <name evidence="1" type="ORF">GGC33_05135</name>
</gene>
<comment type="caution">
    <text evidence="1">The sequence shown here is derived from an EMBL/GenBank/DDBJ whole genome shotgun (WGS) entry which is preliminary data.</text>
</comment>
<sequence length="74" mass="8726">MMKNGVPELLDPNLLKSAREIYNTYRYFHVKLSKPPIGVAINRKTHRGQLLFTKRPILLPWENFIPIHQIESEN</sequence>
<evidence type="ECO:0000313" key="1">
    <source>
        <dbReference type="EMBL" id="MTF38305.1"/>
    </source>
</evidence>
<dbReference type="EMBL" id="WMIA01000004">
    <property type="protein sequence ID" value="MTF38305.1"/>
    <property type="molecule type" value="Genomic_DNA"/>
</dbReference>
<protein>
    <submittedName>
        <fullName evidence="1">Uncharacterized protein</fullName>
    </submittedName>
</protein>
<name>A0A844GVR8_9CHRO</name>
<dbReference type="Proteomes" id="UP000437131">
    <property type="component" value="Unassembled WGS sequence"/>
</dbReference>
<evidence type="ECO:0000313" key="2">
    <source>
        <dbReference type="Proteomes" id="UP000437131"/>
    </source>
</evidence>
<reference evidence="1 2" key="1">
    <citation type="submission" date="2019-11" db="EMBL/GenBank/DDBJ databases">
        <title>Isolation of a new High Light Tolerant Cyanobacteria.</title>
        <authorList>
            <person name="Dobson Z."/>
            <person name="Vaughn N."/>
            <person name="Vaughn M."/>
            <person name="Fromme P."/>
            <person name="Mazor Y."/>
        </authorList>
    </citation>
    <scope>NUCLEOTIDE SEQUENCE [LARGE SCALE GENOMIC DNA]</scope>
    <source>
        <strain evidence="1 2">0216</strain>
    </source>
</reference>
<accession>A0A844GVR8</accession>
<proteinExistence type="predicted"/>
<organism evidence="1 2">
    <name type="scientific">Cyanobacterium aponinum 0216</name>
    <dbReference type="NCBI Taxonomy" id="2676140"/>
    <lineage>
        <taxon>Bacteria</taxon>
        <taxon>Bacillati</taxon>
        <taxon>Cyanobacteriota</taxon>
        <taxon>Cyanophyceae</taxon>
        <taxon>Oscillatoriophycideae</taxon>
        <taxon>Chroococcales</taxon>
        <taxon>Geminocystaceae</taxon>
        <taxon>Cyanobacterium</taxon>
    </lineage>
</organism>